<evidence type="ECO:0000313" key="1">
    <source>
        <dbReference type="EMBL" id="VDO65708.1"/>
    </source>
</evidence>
<evidence type="ECO:0000313" key="2">
    <source>
        <dbReference type="Proteomes" id="UP000050761"/>
    </source>
</evidence>
<gene>
    <name evidence="1" type="ORF">HPBE_LOCUS5749</name>
</gene>
<dbReference type="WBParaSite" id="HPBE_0000574801-mRNA-1">
    <property type="protein sequence ID" value="HPBE_0000574801-mRNA-1"/>
    <property type="gene ID" value="HPBE_0000574801"/>
</dbReference>
<dbReference type="AlphaFoldDB" id="A0A183FGG8"/>
<evidence type="ECO:0000313" key="3">
    <source>
        <dbReference type="WBParaSite" id="HPBE_0000574801-mRNA-1"/>
    </source>
</evidence>
<dbReference type="EMBL" id="UZAH01025533">
    <property type="protein sequence ID" value="VDO65708.1"/>
    <property type="molecule type" value="Genomic_DNA"/>
</dbReference>
<proteinExistence type="predicted"/>
<keyword evidence="2" id="KW-1185">Reference proteome</keyword>
<sequence>MSTKCDKDRQAPQLITSPSAPSTVYIMCCEKNMVSKEWCVFVLICYLGPHVRIQLTFPAVICHGAAPRRNDAALPFLAMTFARTRRRRCSTAQRPVTTVIVGRIISRPHHTSSGARVSIPQRDVALASRNSLRRRYFYCCCCRCSYRC</sequence>
<name>A0A183FGG8_HELPZ</name>
<organism evidence="2 3">
    <name type="scientific">Heligmosomoides polygyrus</name>
    <name type="common">Parasitic roundworm</name>
    <dbReference type="NCBI Taxonomy" id="6339"/>
    <lineage>
        <taxon>Eukaryota</taxon>
        <taxon>Metazoa</taxon>
        <taxon>Ecdysozoa</taxon>
        <taxon>Nematoda</taxon>
        <taxon>Chromadorea</taxon>
        <taxon>Rhabditida</taxon>
        <taxon>Rhabditina</taxon>
        <taxon>Rhabditomorpha</taxon>
        <taxon>Strongyloidea</taxon>
        <taxon>Heligmosomidae</taxon>
        <taxon>Heligmosomoides</taxon>
    </lineage>
</organism>
<protein>
    <submittedName>
        <fullName evidence="1 3">Uncharacterized protein</fullName>
    </submittedName>
</protein>
<accession>A0A3P8AMJ8</accession>
<accession>A0A183FGG8</accession>
<reference evidence="3" key="2">
    <citation type="submission" date="2019-09" db="UniProtKB">
        <authorList>
            <consortium name="WormBaseParasite"/>
        </authorList>
    </citation>
    <scope>IDENTIFICATION</scope>
</reference>
<dbReference type="Proteomes" id="UP000050761">
    <property type="component" value="Unassembled WGS sequence"/>
</dbReference>
<reference evidence="1 2" key="1">
    <citation type="submission" date="2018-11" db="EMBL/GenBank/DDBJ databases">
        <authorList>
            <consortium name="Pathogen Informatics"/>
        </authorList>
    </citation>
    <scope>NUCLEOTIDE SEQUENCE [LARGE SCALE GENOMIC DNA]</scope>
</reference>